<dbReference type="GO" id="GO:0005737">
    <property type="term" value="C:cytoplasm"/>
    <property type="evidence" value="ECO:0007669"/>
    <property type="project" value="TreeGrafter"/>
</dbReference>
<dbReference type="SUPFAM" id="SSF56112">
    <property type="entry name" value="Protein kinase-like (PK-like)"/>
    <property type="match status" value="1"/>
</dbReference>
<dbReference type="SMART" id="SM00220">
    <property type="entry name" value="S_TKc"/>
    <property type="match status" value="1"/>
</dbReference>
<feature type="compositionally biased region" description="Polar residues" evidence="5">
    <location>
        <begin position="458"/>
        <end position="469"/>
    </location>
</feature>
<gene>
    <name evidence="7" type="ORF">Q664_04800</name>
</gene>
<name>A0A084T059_9BACT</name>
<evidence type="ECO:0000313" key="8">
    <source>
        <dbReference type="Proteomes" id="UP000028547"/>
    </source>
</evidence>
<dbReference type="CDD" id="cd14014">
    <property type="entry name" value="STKc_PknB_like"/>
    <property type="match status" value="1"/>
</dbReference>
<dbReference type="GO" id="GO:0004674">
    <property type="term" value="F:protein serine/threonine kinase activity"/>
    <property type="evidence" value="ECO:0007669"/>
    <property type="project" value="InterPro"/>
</dbReference>
<dbReference type="Proteomes" id="UP000028547">
    <property type="component" value="Unassembled WGS sequence"/>
</dbReference>
<feature type="domain" description="Protein kinase" evidence="6">
    <location>
        <begin position="18"/>
        <end position="283"/>
    </location>
</feature>
<dbReference type="PANTHER" id="PTHR24348">
    <property type="entry name" value="SERINE/THREONINE-PROTEIN KINASE UNC-51-RELATED"/>
    <property type="match status" value="1"/>
</dbReference>
<dbReference type="InterPro" id="IPR017441">
    <property type="entry name" value="Protein_kinase_ATP_BS"/>
</dbReference>
<dbReference type="AlphaFoldDB" id="A0A084T059"/>
<dbReference type="PROSITE" id="PS00107">
    <property type="entry name" value="PROTEIN_KINASE_ATP"/>
    <property type="match status" value="1"/>
</dbReference>
<dbReference type="InterPro" id="IPR000719">
    <property type="entry name" value="Prot_kinase_dom"/>
</dbReference>
<dbReference type="Pfam" id="PF00069">
    <property type="entry name" value="Pkinase"/>
    <property type="match status" value="1"/>
</dbReference>
<dbReference type="RefSeq" id="WP_043390248.1">
    <property type="nucleotide sequence ID" value="NZ_JPMI01000026.1"/>
</dbReference>
<dbReference type="PROSITE" id="PS00108">
    <property type="entry name" value="PROTEIN_KINASE_ST"/>
    <property type="match status" value="1"/>
</dbReference>
<reference evidence="7 8" key="1">
    <citation type="submission" date="2014-07" db="EMBL/GenBank/DDBJ databases">
        <title>Draft Genome Sequence of Gephyronic Acid Producer, Cystobacter violaceus Strain Cb vi76.</title>
        <authorList>
            <person name="Stevens D.C."/>
            <person name="Young J."/>
            <person name="Carmichael R."/>
            <person name="Tan J."/>
            <person name="Taylor R.E."/>
        </authorList>
    </citation>
    <scope>NUCLEOTIDE SEQUENCE [LARGE SCALE GENOMIC DNA]</scope>
    <source>
        <strain evidence="7 8">Cb vi76</strain>
    </source>
</reference>
<evidence type="ECO:0000256" key="1">
    <source>
        <dbReference type="ARBA" id="ARBA00022741"/>
    </source>
</evidence>
<keyword evidence="1 3" id="KW-0547">Nucleotide-binding</keyword>
<keyword evidence="4" id="KW-0175">Coiled coil</keyword>
<dbReference type="InterPro" id="IPR008271">
    <property type="entry name" value="Ser/Thr_kinase_AS"/>
</dbReference>
<dbReference type="InterPro" id="IPR045269">
    <property type="entry name" value="Atg1-like"/>
</dbReference>
<protein>
    <recommendedName>
        <fullName evidence="6">Protein kinase domain-containing protein</fullName>
    </recommendedName>
</protein>
<dbReference type="GO" id="GO:0005524">
    <property type="term" value="F:ATP binding"/>
    <property type="evidence" value="ECO:0007669"/>
    <property type="project" value="UniProtKB-UniRule"/>
</dbReference>
<proteinExistence type="predicted"/>
<dbReference type="PROSITE" id="PS50011">
    <property type="entry name" value="PROTEIN_KINASE_DOM"/>
    <property type="match status" value="1"/>
</dbReference>
<evidence type="ECO:0000256" key="2">
    <source>
        <dbReference type="ARBA" id="ARBA00022840"/>
    </source>
</evidence>
<feature type="binding site" evidence="3">
    <location>
        <position position="45"/>
    </location>
    <ligand>
        <name>ATP</name>
        <dbReference type="ChEBI" id="CHEBI:30616"/>
    </ligand>
</feature>
<feature type="region of interest" description="Disordered" evidence="5">
    <location>
        <begin position="439"/>
        <end position="489"/>
    </location>
</feature>
<accession>A0A084T059</accession>
<keyword evidence="2 3" id="KW-0067">ATP-binding</keyword>
<feature type="coiled-coil region" evidence="4">
    <location>
        <begin position="262"/>
        <end position="289"/>
    </location>
</feature>
<feature type="region of interest" description="Disordered" evidence="5">
    <location>
        <begin position="328"/>
        <end position="361"/>
    </location>
</feature>
<dbReference type="PANTHER" id="PTHR24348:SF68">
    <property type="entry name" value="SERINE_THREONINE-PROTEIN KINASE ATG1C"/>
    <property type="match status" value="1"/>
</dbReference>
<dbReference type="Gene3D" id="1.10.510.10">
    <property type="entry name" value="Transferase(Phosphotransferase) domain 1"/>
    <property type="match status" value="1"/>
</dbReference>
<evidence type="ECO:0000256" key="3">
    <source>
        <dbReference type="PROSITE-ProRule" id="PRU10141"/>
    </source>
</evidence>
<organism evidence="7 8">
    <name type="scientific">Archangium violaceum Cb vi76</name>
    <dbReference type="NCBI Taxonomy" id="1406225"/>
    <lineage>
        <taxon>Bacteria</taxon>
        <taxon>Pseudomonadati</taxon>
        <taxon>Myxococcota</taxon>
        <taxon>Myxococcia</taxon>
        <taxon>Myxococcales</taxon>
        <taxon>Cystobacterineae</taxon>
        <taxon>Archangiaceae</taxon>
        <taxon>Archangium</taxon>
    </lineage>
</organism>
<dbReference type="InterPro" id="IPR011009">
    <property type="entry name" value="Kinase-like_dom_sf"/>
</dbReference>
<evidence type="ECO:0000259" key="6">
    <source>
        <dbReference type="PROSITE" id="PS50011"/>
    </source>
</evidence>
<evidence type="ECO:0000256" key="5">
    <source>
        <dbReference type="SAM" id="MobiDB-lite"/>
    </source>
</evidence>
<comment type="caution">
    <text evidence="7">The sequence shown here is derived from an EMBL/GenBank/DDBJ whole genome shotgun (WGS) entry which is preliminary data.</text>
</comment>
<feature type="compositionally biased region" description="Pro residues" evidence="5">
    <location>
        <begin position="336"/>
        <end position="356"/>
    </location>
</feature>
<evidence type="ECO:0000256" key="4">
    <source>
        <dbReference type="SAM" id="Coils"/>
    </source>
</evidence>
<dbReference type="EMBL" id="JPMI01000026">
    <property type="protein sequence ID" value="KFA94094.1"/>
    <property type="molecule type" value="Genomic_DNA"/>
</dbReference>
<sequence>MKPTLEDVVRPDMVVGGYRIEKKLGAGGFGKVFLAWRDGSPCALKFIHLESVGEWGWRELFIMLRHEFPNVVRLLSHFKWPEEKPEYLVLVMEYVPGVTLYRWARDNNPCARELVEKLLPLARALKEVHAKEVKHRDLKGDNMLVREADGALVLVDFGAGTMPGAPRVTGALAPANLRYRSPEAVAFFLRENRKRGERYDYTVKDELYALGVILYVLVTDVYPFNGPDDELMAEIRAGKPKPPHVRNSRVPPALSNLCLRLLANATARVPDAEALCKALEKLLEEAKVDPHRWEMALCYGWTADGRTTDDAPELVGKDPQAWLRRWIRQKPKRGRPPPPPVAPAPPIEPPALPEPPTASTVPTLRTRVRRAVPLLVAVTVVGLVLGVVNVLGQLRPTPPVPTPSPAPGQPVLTSPVPAEFSFGGPMPWATHVHEVAPPWKPPEADAGAAPSKADTPAPVTTVTLSSGTTRMKKKAPGSQAEREKKGNGSTGANVLLAVAAAANMACPGAQVRKAPAPQACPAGAVETMTRQLGIPIGDMGGRSSFPGWEKRKPVPVKEGPFSLELEADWDVDGRTALPRGTRLSGQLCIGEKRVYGLITQAVTPTGDTFTVCMELREAGIERGLEIRPDGEAIRVNPFVEVRTVNRFQ</sequence>
<evidence type="ECO:0000313" key="7">
    <source>
        <dbReference type="EMBL" id="KFA94094.1"/>
    </source>
</evidence>